<comment type="subcellular location">
    <subcellularLocation>
        <location evidence="1">Membrane</location>
        <topology evidence="1">Multi-pass membrane protein</topology>
    </subcellularLocation>
</comment>
<keyword evidence="3 6" id="KW-0812">Transmembrane</keyword>
<evidence type="ECO:0000256" key="6">
    <source>
        <dbReference type="SAM" id="Phobius"/>
    </source>
</evidence>
<proteinExistence type="inferred from homology"/>
<keyword evidence="4 6" id="KW-1133">Transmembrane helix</keyword>
<reference evidence="7" key="1">
    <citation type="submission" date="2019-11" db="UniProtKB">
        <authorList>
            <consortium name="WormBaseParasite"/>
        </authorList>
    </citation>
    <scope>IDENTIFICATION</scope>
</reference>
<evidence type="ECO:0000313" key="7">
    <source>
        <dbReference type="WBParaSite" id="MCU_011142-RA"/>
    </source>
</evidence>
<evidence type="ECO:0000256" key="2">
    <source>
        <dbReference type="ARBA" id="ARBA00006293"/>
    </source>
</evidence>
<sequence>MESYSSDLVFNNVFVVDNTNRRNMHKRNRFCNLCGQSCSHLSLSAWEKAKTYFSRFYKFRQMDFEYASWQMVNIFVSPQKLYRNFSYHQCTRNQWARDDPAFIILLFPWIFVSTSIYSSILGHTFWGWLKLLLWSVFVECILSGLVVATCMWIIANHWMIQTVNVGGVTLRRNLSGASSDDDSVGSESSHLHPSDVEWAYTFDIHLNALFPCIIILRLIQPMLFYFIRRETLLGSLLGNSFWLTGILYYIYITFLGLKALPFLKHTRAILLAGTFFVIFFVISVALRWNFTVAVCRFYSTF</sequence>
<feature type="transmembrane region" description="Helical" evidence="6">
    <location>
        <begin position="132"/>
        <end position="154"/>
    </location>
</feature>
<dbReference type="GO" id="GO:0000139">
    <property type="term" value="C:Golgi membrane"/>
    <property type="evidence" value="ECO:0007669"/>
    <property type="project" value="TreeGrafter"/>
</dbReference>
<feature type="transmembrane region" description="Helical" evidence="6">
    <location>
        <begin position="101"/>
        <end position="120"/>
    </location>
</feature>
<comment type="similarity">
    <text evidence="2">Belongs to the unc-50 family.</text>
</comment>
<dbReference type="InterPro" id="IPR007881">
    <property type="entry name" value="UNC-50"/>
</dbReference>
<dbReference type="AlphaFoldDB" id="A0A5K3FW72"/>
<evidence type="ECO:0000256" key="5">
    <source>
        <dbReference type="ARBA" id="ARBA00023136"/>
    </source>
</evidence>
<dbReference type="PANTHER" id="PTHR12841:SF6">
    <property type="entry name" value="PROTEIN UNC-50 HOMOLOG"/>
    <property type="match status" value="1"/>
</dbReference>
<evidence type="ECO:0000256" key="3">
    <source>
        <dbReference type="ARBA" id="ARBA00022692"/>
    </source>
</evidence>
<feature type="transmembrane region" description="Helical" evidence="6">
    <location>
        <begin position="269"/>
        <end position="290"/>
    </location>
</feature>
<name>A0A5K3FW72_MESCO</name>
<accession>A0A5K3FW72</accession>
<dbReference type="Pfam" id="PF05216">
    <property type="entry name" value="UNC-50"/>
    <property type="match status" value="1"/>
</dbReference>
<evidence type="ECO:0000256" key="1">
    <source>
        <dbReference type="ARBA" id="ARBA00004141"/>
    </source>
</evidence>
<dbReference type="PANTHER" id="PTHR12841">
    <property type="entry name" value="PROTEIN UNC-50 HOMOLOG"/>
    <property type="match status" value="1"/>
</dbReference>
<evidence type="ECO:0000256" key="4">
    <source>
        <dbReference type="ARBA" id="ARBA00022989"/>
    </source>
</evidence>
<dbReference type="WBParaSite" id="MCU_011142-RA">
    <property type="protein sequence ID" value="MCU_011142-RA"/>
    <property type="gene ID" value="MCU_011142"/>
</dbReference>
<keyword evidence="5 6" id="KW-0472">Membrane</keyword>
<protein>
    <submittedName>
        <fullName evidence="7">Protein unc-50</fullName>
    </submittedName>
</protein>
<organism evidence="7">
    <name type="scientific">Mesocestoides corti</name>
    <name type="common">Flatworm</name>
    <dbReference type="NCBI Taxonomy" id="53468"/>
    <lineage>
        <taxon>Eukaryota</taxon>
        <taxon>Metazoa</taxon>
        <taxon>Spiralia</taxon>
        <taxon>Lophotrochozoa</taxon>
        <taxon>Platyhelminthes</taxon>
        <taxon>Cestoda</taxon>
        <taxon>Eucestoda</taxon>
        <taxon>Cyclophyllidea</taxon>
        <taxon>Mesocestoididae</taxon>
        <taxon>Mesocestoides</taxon>
    </lineage>
</organism>
<feature type="transmembrane region" description="Helical" evidence="6">
    <location>
        <begin position="239"/>
        <end position="257"/>
    </location>
</feature>